<dbReference type="PANTHER" id="PTHR10151:SF120">
    <property type="entry name" value="BIS(5'-ADENOSYL)-TRIPHOSPHATASE"/>
    <property type="match status" value="1"/>
</dbReference>
<evidence type="ECO:0000313" key="2">
    <source>
        <dbReference type="EMBL" id="PKI58661.1"/>
    </source>
</evidence>
<dbReference type="STRING" id="22663.A0A218XD78"/>
<reference evidence="3" key="1">
    <citation type="journal article" date="2017" name="Plant J.">
        <title>The pomegranate (Punica granatum L.) genome and the genomics of punicalagin biosynthesis.</title>
        <authorList>
            <person name="Qin G."/>
            <person name="Xu C."/>
            <person name="Ming R."/>
            <person name="Tang H."/>
            <person name="Guyot R."/>
            <person name="Kramer E.M."/>
            <person name="Hu Y."/>
            <person name="Yi X."/>
            <person name="Qi Y."/>
            <person name="Xu X."/>
            <person name="Gao Z."/>
            <person name="Pan H."/>
            <person name="Jian J."/>
            <person name="Tian Y."/>
            <person name="Yue Z."/>
            <person name="Xu Y."/>
        </authorList>
    </citation>
    <scope>NUCLEOTIDE SEQUENCE [LARGE SCALE GENOMIC DNA]</scope>
    <source>
        <strain evidence="3">cv. Dabenzi</strain>
    </source>
</reference>
<dbReference type="EMBL" id="MTKT01001935">
    <property type="protein sequence ID" value="OWM83165.1"/>
    <property type="molecule type" value="Genomic_DNA"/>
</dbReference>
<evidence type="ECO:0000313" key="1">
    <source>
        <dbReference type="EMBL" id="OWM83165.1"/>
    </source>
</evidence>
<dbReference type="InterPro" id="IPR002591">
    <property type="entry name" value="Phosphodiest/P_Trfase"/>
</dbReference>
<dbReference type="EMBL" id="PGOL01001353">
    <property type="protein sequence ID" value="PKI58661.1"/>
    <property type="molecule type" value="Genomic_DNA"/>
</dbReference>
<dbReference type="Gene3D" id="3.40.720.10">
    <property type="entry name" value="Alkaline Phosphatase, subunit A"/>
    <property type="match status" value="1"/>
</dbReference>
<dbReference type="PANTHER" id="PTHR10151">
    <property type="entry name" value="ECTONUCLEOTIDE PYROPHOSPHATASE/PHOSPHODIESTERASE"/>
    <property type="match status" value="1"/>
</dbReference>
<comment type="caution">
    <text evidence="1">The sequence shown here is derived from an EMBL/GenBank/DDBJ whole genome shotgun (WGS) entry which is preliminary data.</text>
</comment>
<dbReference type="GO" id="GO:0016787">
    <property type="term" value="F:hydrolase activity"/>
    <property type="evidence" value="ECO:0007669"/>
    <property type="project" value="UniProtKB-ARBA"/>
</dbReference>
<name>A0A218XD78_PUNGR</name>
<protein>
    <submittedName>
        <fullName evidence="1">Uncharacterized protein</fullName>
    </submittedName>
</protein>
<dbReference type="Pfam" id="PF01663">
    <property type="entry name" value="Phosphodiest"/>
    <property type="match status" value="2"/>
</dbReference>
<dbReference type="Proteomes" id="UP000233551">
    <property type="component" value="Unassembled WGS sequence"/>
</dbReference>
<reference evidence="1" key="2">
    <citation type="submission" date="2017-06" db="EMBL/GenBank/DDBJ databases">
        <title>The pomegranate genome and the genomics of punicalagin biosynthesis.</title>
        <authorList>
            <person name="Xu C."/>
        </authorList>
    </citation>
    <scope>NUCLEOTIDE SEQUENCE [LARGE SCALE GENOMIC DNA]</scope>
    <source>
        <tissue evidence="1">Fresh leaf</tissue>
    </source>
</reference>
<dbReference type="InterPro" id="IPR017850">
    <property type="entry name" value="Alkaline_phosphatase_core_sf"/>
</dbReference>
<evidence type="ECO:0000313" key="4">
    <source>
        <dbReference type="Proteomes" id="UP000233551"/>
    </source>
</evidence>
<proteinExistence type="predicted"/>
<dbReference type="Proteomes" id="UP000197138">
    <property type="component" value="Unassembled WGS sequence"/>
</dbReference>
<dbReference type="GO" id="GO:0005773">
    <property type="term" value="C:vacuole"/>
    <property type="evidence" value="ECO:0007669"/>
    <property type="project" value="TreeGrafter"/>
</dbReference>
<dbReference type="SUPFAM" id="SSF53649">
    <property type="entry name" value="Alkaline phosphatase-like"/>
    <property type="match status" value="1"/>
</dbReference>
<gene>
    <name evidence="1" type="ORF">CDL15_Pgr011847</name>
    <name evidence="2" type="ORF">CRG98_020927</name>
</gene>
<accession>A0A218XD78</accession>
<organism evidence="1 3">
    <name type="scientific">Punica granatum</name>
    <name type="common">Pomegranate</name>
    <dbReference type="NCBI Taxonomy" id="22663"/>
    <lineage>
        <taxon>Eukaryota</taxon>
        <taxon>Viridiplantae</taxon>
        <taxon>Streptophyta</taxon>
        <taxon>Embryophyta</taxon>
        <taxon>Tracheophyta</taxon>
        <taxon>Spermatophyta</taxon>
        <taxon>Magnoliopsida</taxon>
        <taxon>eudicotyledons</taxon>
        <taxon>Gunneridae</taxon>
        <taxon>Pentapetalae</taxon>
        <taxon>rosids</taxon>
        <taxon>malvids</taxon>
        <taxon>Myrtales</taxon>
        <taxon>Lythraceae</taxon>
        <taxon>Punica</taxon>
    </lineage>
</organism>
<sequence>MHGLRVATYFGPGSEVHEGPWTCPDHYCRNYNSSVPFEVRVDAILKYFDLPDDELPAFMSLYFEEPYHQGHQFGPDNPRVTEAVSRIDQMIGSWVQSYGSVLVIRPPTGLELSDIVRKINEGLMSDQVENRKNLRVYLMEDLPIRLHYSASERIPPIIGLIDEGFTVKQARKDSYKGCGGHHGYDNAFFSMRTIFIGHGPKFARGRKVPSFENVQIYNLVTSILKIKGAANNGSATFPESICFRRISEPCIDFYSMSCFCSCRSSN</sequence>
<evidence type="ECO:0000313" key="3">
    <source>
        <dbReference type="Proteomes" id="UP000197138"/>
    </source>
</evidence>
<reference evidence="2 4" key="3">
    <citation type="submission" date="2017-11" db="EMBL/GenBank/DDBJ databases">
        <title>De-novo sequencing of pomegranate (Punica granatum L.) genome.</title>
        <authorList>
            <person name="Akparov Z."/>
            <person name="Amiraslanov A."/>
            <person name="Hajiyeva S."/>
            <person name="Abbasov M."/>
            <person name="Kaur K."/>
            <person name="Hamwieh A."/>
            <person name="Solovyev V."/>
            <person name="Salamov A."/>
            <person name="Braich B."/>
            <person name="Kosarev P."/>
            <person name="Mahmoud A."/>
            <person name="Hajiyev E."/>
            <person name="Babayeva S."/>
            <person name="Izzatullayeva V."/>
            <person name="Mammadov A."/>
            <person name="Mammadov A."/>
            <person name="Sharifova S."/>
            <person name="Ojaghi J."/>
            <person name="Eynullazada K."/>
            <person name="Bayramov B."/>
            <person name="Abdulazimova A."/>
            <person name="Shahmuradov I."/>
        </authorList>
    </citation>
    <scope>NUCLEOTIDE SEQUENCE [LARGE SCALE GENOMIC DNA]</scope>
    <source>
        <strain evidence="2">AG2017</strain>
        <strain evidence="4">cv. AG2017</strain>
        <tissue evidence="2">Leaf</tissue>
    </source>
</reference>
<keyword evidence="4" id="KW-1185">Reference proteome</keyword>
<dbReference type="AlphaFoldDB" id="A0A218XD78"/>